<dbReference type="InterPro" id="IPR003599">
    <property type="entry name" value="Ig_sub"/>
</dbReference>
<dbReference type="GO" id="GO:0019814">
    <property type="term" value="C:immunoglobulin complex"/>
    <property type="evidence" value="ECO:0007669"/>
    <property type="project" value="UniProtKB-KW"/>
</dbReference>
<accession>A0A6B0R552</accession>
<dbReference type="InterPro" id="IPR050150">
    <property type="entry name" value="IgV_Light_Chain"/>
</dbReference>
<proteinExistence type="predicted"/>
<reference evidence="5" key="1">
    <citation type="submission" date="2019-10" db="EMBL/GenBank/DDBJ databases">
        <title>The sequence and de novo assembly of the wild yak genome.</title>
        <authorList>
            <person name="Liu Y."/>
        </authorList>
    </citation>
    <scope>NUCLEOTIDE SEQUENCE [LARGE SCALE GENOMIC DNA]</scope>
    <source>
        <strain evidence="5">WY2019</strain>
    </source>
</reference>
<dbReference type="Gene3D" id="2.60.40.10">
    <property type="entry name" value="Immunoglobulins"/>
    <property type="match status" value="1"/>
</dbReference>
<feature type="signal peptide" evidence="3">
    <location>
        <begin position="1"/>
        <end position="20"/>
    </location>
</feature>
<dbReference type="InterPro" id="IPR007110">
    <property type="entry name" value="Ig-like_dom"/>
</dbReference>
<evidence type="ECO:0000313" key="5">
    <source>
        <dbReference type="EMBL" id="MXQ82593.1"/>
    </source>
</evidence>
<feature type="chain" id="PRO_5025583312" description="Ig-like domain-containing protein" evidence="3">
    <location>
        <begin position="21"/>
        <end position="263"/>
    </location>
</feature>
<dbReference type="GO" id="GO:0005886">
    <property type="term" value="C:plasma membrane"/>
    <property type="evidence" value="ECO:0007669"/>
    <property type="project" value="UniProtKB-ARBA"/>
</dbReference>
<keyword evidence="2" id="KW-1064">Adaptive immunity</keyword>
<comment type="caution">
    <text evidence="5">The sequence shown here is derived from an EMBL/GenBank/DDBJ whole genome shotgun (WGS) entry which is preliminary data.</text>
</comment>
<feature type="domain" description="Ig-like" evidence="4">
    <location>
        <begin position="16"/>
        <end position="113"/>
    </location>
</feature>
<protein>
    <recommendedName>
        <fullName evidence="4">Ig-like domain-containing protein</fullName>
    </recommendedName>
</protein>
<dbReference type="InterPro" id="IPR036179">
    <property type="entry name" value="Ig-like_dom_sf"/>
</dbReference>
<sequence>MRFSAQLLGLLLLWVPGSSGDVVLTQTPLSLSIIPGEMASISCKSSQSLVHSDGNTYLNWIQYKPGQSPQGLIYQVSNRYSGVSDRFTGSGSGTDFTLTINGVQAEDAGVYYCYQDNFVIFPLIIQMLESYLQLQPVHQRELWKSVPVRTQSEHEVPHSAPQSPAALAPPRIEDDNENFESRLIHMVIYIISQKIATYNGPRIHLIVLLNIIEDDNENFESRLIHMVIYIISQKIATYNGPRIHLIVLLNMYSKTGLITSENH</sequence>
<name>A0A6B0R552_9CETA</name>
<evidence type="ECO:0000256" key="3">
    <source>
        <dbReference type="SAM" id="SignalP"/>
    </source>
</evidence>
<dbReference type="SUPFAM" id="SSF48726">
    <property type="entry name" value="Immunoglobulin"/>
    <property type="match status" value="1"/>
</dbReference>
<keyword evidence="1" id="KW-0391">Immunity</keyword>
<keyword evidence="2" id="KW-1280">Immunoglobulin</keyword>
<dbReference type="SMART" id="SM00406">
    <property type="entry name" value="IGv"/>
    <property type="match status" value="1"/>
</dbReference>
<dbReference type="InterPro" id="IPR013106">
    <property type="entry name" value="Ig_V-set"/>
</dbReference>
<gene>
    <name evidence="5" type="ORF">E5288_WYG009776</name>
</gene>
<dbReference type="PANTHER" id="PTHR23267">
    <property type="entry name" value="IMMUNOGLOBULIN LIGHT CHAIN"/>
    <property type="match status" value="1"/>
</dbReference>
<dbReference type="EMBL" id="VBQZ03000013">
    <property type="protein sequence ID" value="MXQ82593.1"/>
    <property type="molecule type" value="Genomic_DNA"/>
</dbReference>
<keyword evidence="3" id="KW-0732">Signal</keyword>
<dbReference type="GO" id="GO:0002376">
    <property type="term" value="P:immune system process"/>
    <property type="evidence" value="ECO:0007669"/>
    <property type="project" value="UniProtKB-KW"/>
</dbReference>
<keyword evidence="6" id="KW-1185">Reference proteome</keyword>
<organism evidence="5 6">
    <name type="scientific">Bos mutus</name>
    <name type="common">wild yak</name>
    <dbReference type="NCBI Taxonomy" id="72004"/>
    <lineage>
        <taxon>Eukaryota</taxon>
        <taxon>Metazoa</taxon>
        <taxon>Chordata</taxon>
        <taxon>Craniata</taxon>
        <taxon>Vertebrata</taxon>
        <taxon>Euteleostomi</taxon>
        <taxon>Mammalia</taxon>
        <taxon>Eutheria</taxon>
        <taxon>Laurasiatheria</taxon>
        <taxon>Artiodactyla</taxon>
        <taxon>Ruminantia</taxon>
        <taxon>Pecora</taxon>
        <taxon>Bovidae</taxon>
        <taxon>Bovinae</taxon>
        <taxon>Bos</taxon>
    </lineage>
</organism>
<evidence type="ECO:0000256" key="2">
    <source>
        <dbReference type="ARBA" id="ARBA00043265"/>
    </source>
</evidence>
<dbReference type="PROSITE" id="PS50835">
    <property type="entry name" value="IG_LIKE"/>
    <property type="match status" value="1"/>
</dbReference>
<dbReference type="InterPro" id="IPR013783">
    <property type="entry name" value="Ig-like_fold"/>
</dbReference>
<dbReference type="Pfam" id="PF07686">
    <property type="entry name" value="V-set"/>
    <property type="match status" value="1"/>
</dbReference>
<dbReference type="AlphaFoldDB" id="A0A6B0R552"/>
<evidence type="ECO:0000259" key="4">
    <source>
        <dbReference type="PROSITE" id="PS50835"/>
    </source>
</evidence>
<evidence type="ECO:0000256" key="1">
    <source>
        <dbReference type="ARBA" id="ARBA00022859"/>
    </source>
</evidence>
<dbReference type="Proteomes" id="UP000322234">
    <property type="component" value="Unassembled WGS sequence"/>
</dbReference>
<dbReference type="SMART" id="SM00409">
    <property type="entry name" value="IG"/>
    <property type="match status" value="1"/>
</dbReference>
<dbReference type="GO" id="GO:0005576">
    <property type="term" value="C:extracellular region"/>
    <property type="evidence" value="ECO:0007669"/>
    <property type="project" value="UniProtKB-ARBA"/>
</dbReference>
<dbReference type="FunFam" id="2.60.40.10:FF:000365">
    <property type="entry name" value="If kappa light chain"/>
    <property type="match status" value="1"/>
</dbReference>
<evidence type="ECO:0000313" key="6">
    <source>
        <dbReference type="Proteomes" id="UP000322234"/>
    </source>
</evidence>